<keyword evidence="1" id="KW-0472">Membrane</keyword>
<dbReference type="EMBL" id="UYRT01089357">
    <property type="protein sequence ID" value="VDN34818.1"/>
    <property type="molecule type" value="Genomic_DNA"/>
</dbReference>
<proteinExistence type="predicted"/>
<dbReference type="Proteomes" id="UP000271098">
    <property type="component" value="Unassembled WGS sequence"/>
</dbReference>
<evidence type="ECO:0000256" key="1">
    <source>
        <dbReference type="SAM" id="Phobius"/>
    </source>
</evidence>
<reference evidence="4" key="1">
    <citation type="submission" date="2016-06" db="UniProtKB">
        <authorList>
            <consortium name="WormBaseParasite"/>
        </authorList>
    </citation>
    <scope>IDENTIFICATION</scope>
</reference>
<dbReference type="AlphaFoldDB" id="A0A183EFZ7"/>
<feature type="transmembrane region" description="Helical" evidence="1">
    <location>
        <begin position="114"/>
        <end position="137"/>
    </location>
</feature>
<evidence type="ECO:0000313" key="4">
    <source>
        <dbReference type="WBParaSite" id="GPUH_0001991301-mRNA-1"/>
    </source>
</evidence>
<sequence>MSYRRGGGGMQQKWDAKKMTMKKFVYYDNDVASRYDETDDDAQDSESRFFRYIPRMPQYGGRSSRGWTRDGSRDHVSVKVHLDNRRDRQLLRGSGGGSSATAVVMNQIKVIEHFFLLPVIVLSTRTFTILCTFRGLLSPKLF</sequence>
<name>A0A183EFZ7_9BILA</name>
<reference evidence="2 3" key="2">
    <citation type="submission" date="2018-11" db="EMBL/GenBank/DDBJ databases">
        <authorList>
            <consortium name="Pathogen Informatics"/>
        </authorList>
    </citation>
    <scope>NUCLEOTIDE SEQUENCE [LARGE SCALE GENOMIC DNA]</scope>
</reference>
<gene>
    <name evidence="2" type="ORF">GPUH_LOCUS19888</name>
</gene>
<dbReference type="WBParaSite" id="GPUH_0001991301-mRNA-1">
    <property type="protein sequence ID" value="GPUH_0001991301-mRNA-1"/>
    <property type="gene ID" value="GPUH_0001991301"/>
</dbReference>
<keyword evidence="3" id="KW-1185">Reference proteome</keyword>
<accession>A0A183EFZ7</accession>
<keyword evidence="1" id="KW-0812">Transmembrane</keyword>
<evidence type="ECO:0000313" key="2">
    <source>
        <dbReference type="EMBL" id="VDN34818.1"/>
    </source>
</evidence>
<organism evidence="4">
    <name type="scientific">Gongylonema pulchrum</name>
    <dbReference type="NCBI Taxonomy" id="637853"/>
    <lineage>
        <taxon>Eukaryota</taxon>
        <taxon>Metazoa</taxon>
        <taxon>Ecdysozoa</taxon>
        <taxon>Nematoda</taxon>
        <taxon>Chromadorea</taxon>
        <taxon>Rhabditida</taxon>
        <taxon>Spirurina</taxon>
        <taxon>Spiruromorpha</taxon>
        <taxon>Spiruroidea</taxon>
        <taxon>Gongylonematidae</taxon>
        <taxon>Gongylonema</taxon>
    </lineage>
</organism>
<keyword evidence="1" id="KW-1133">Transmembrane helix</keyword>
<protein>
    <submittedName>
        <fullName evidence="4">Expressed conserved protein</fullName>
    </submittedName>
</protein>
<evidence type="ECO:0000313" key="3">
    <source>
        <dbReference type="Proteomes" id="UP000271098"/>
    </source>
</evidence>